<sequence length="98" mass="10304">MASSVARTLNRAALPALLRAHVTKTPAAARPISSSLSPSRRRSIFLSRSPVELGCSGGSLLPLHSAVASARLTSRLSTTTRSCRDLSQGTLCRTYPGL</sequence>
<keyword evidence="2" id="KW-1185">Reference proteome</keyword>
<dbReference type="InterPro" id="IPR043459">
    <property type="entry name" value="NFD6/NOXY2-like"/>
</dbReference>
<proteinExistence type="predicted"/>
<evidence type="ECO:0000313" key="1">
    <source>
        <dbReference type="EMBL" id="KAJ0970547.1"/>
    </source>
</evidence>
<protein>
    <submittedName>
        <fullName evidence="1">Uncharacterized protein</fullName>
    </submittedName>
</protein>
<dbReference type="AlphaFoldDB" id="A0A9D5HBS0"/>
<reference evidence="1" key="2">
    <citation type="journal article" date="2022" name="Hortic Res">
        <title>The genome of Dioscorea zingiberensis sheds light on the biosynthesis, origin and evolution of the medicinally important diosgenin saponins.</title>
        <authorList>
            <person name="Li Y."/>
            <person name="Tan C."/>
            <person name="Li Z."/>
            <person name="Guo J."/>
            <person name="Li S."/>
            <person name="Chen X."/>
            <person name="Wang C."/>
            <person name="Dai X."/>
            <person name="Yang H."/>
            <person name="Song W."/>
            <person name="Hou L."/>
            <person name="Xu J."/>
            <person name="Tong Z."/>
            <person name="Xu A."/>
            <person name="Yuan X."/>
            <person name="Wang W."/>
            <person name="Yang Q."/>
            <person name="Chen L."/>
            <person name="Sun Z."/>
            <person name="Wang K."/>
            <person name="Pan B."/>
            <person name="Chen J."/>
            <person name="Bao Y."/>
            <person name="Liu F."/>
            <person name="Qi X."/>
            <person name="Gang D.R."/>
            <person name="Wen J."/>
            <person name="Li J."/>
        </authorList>
    </citation>
    <scope>NUCLEOTIDE SEQUENCE</scope>
    <source>
        <strain evidence="1">Dzin_1.0</strain>
    </source>
</reference>
<accession>A0A9D5HBS0</accession>
<dbReference type="PANTHER" id="PTHR33156">
    <property type="entry name" value="OS02G0230000 PROTEIN"/>
    <property type="match status" value="1"/>
</dbReference>
<dbReference type="Proteomes" id="UP001085076">
    <property type="component" value="Miscellaneous, Linkage group lg05"/>
</dbReference>
<dbReference type="EMBL" id="JAGGNH010000005">
    <property type="protein sequence ID" value="KAJ0970547.1"/>
    <property type="molecule type" value="Genomic_DNA"/>
</dbReference>
<organism evidence="1 2">
    <name type="scientific">Dioscorea zingiberensis</name>
    <dbReference type="NCBI Taxonomy" id="325984"/>
    <lineage>
        <taxon>Eukaryota</taxon>
        <taxon>Viridiplantae</taxon>
        <taxon>Streptophyta</taxon>
        <taxon>Embryophyta</taxon>
        <taxon>Tracheophyta</taxon>
        <taxon>Spermatophyta</taxon>
        <taxon>Magnoliopsida</taxon>
        <taxon>Liliopsida</taxon>
        <taxon>Dioscoreales</taxon>
        <taxon>Dioscoreaceae</taxon>
        <taxon>Dioscorea</taxon>
    </lineage>
</organism>
<dbReference type="GO" id="GO:0005739">
    <property type="term" value="C:mitochondrion"/>
    <property type="evidence" value="ECO:0007669"/>
    <property type="project" value="TreeGrafter"/>
</dbReference>
<reference evidence="1" key="1">
    <citation type="submission" date="2021-03" db="EMBL/GenBank/DDBJ databases">
        <authorList>
            <person name="Li Z."/>
            <person name="Yang C."/>
        </authorList>
    </citation>
    <scope>NUCLEOTIDE SEQUENCE</scope>
    <source>
        <strain evidence="1">Dzin_1.0</strain>
        <tissue evidence="1">Leaf</tissue>
    </source>
</reference>
<gene>
    <name evidence="1" type="ORF">J5N97_018506</name>
</gene>
<evidence type="ECO:0000313" key="2">
    <source>
        <dbReference type="Proteomes" id="UP001085076"/>
    </source>
</evidence>
<comment type="caution">
    <text evidence="1">The sequence shown here is derived from an EMBL/GenBank/DDBJ whole genome shotgun (WGS) entry which is preliminary data.</text>
</comment>
<name>A0A9D5HBS0_9LILI</name>
<dbReference type="PANTHER" id="PTHR33156:SF9">
    <property type="entry name" value="PROTEIN NUCLEAR FUSION DEFECTIVE 6, CHLOROPLASTIC_MITOCHONDRIAL"/>
    <property type="match status" value="1"/>
</dbReference>